<dbReference type="GO" id="GO:0005524">
    <property type="term" value="F:ATP binding"/>
    <property type="evidence" value="ECO:0007669"/>
    <property type="project" value="UniProtKB-KW"/>
</dbReference>
<dbReference type="InterPro" id="IPR003593">
    <property type="entry name" value="AAA+_ATPase"/>
</dbReference>
<evidence type="ECO:0000256" key="12">
    <source>
        <dbReference type="SAM" id="MobiDB-lite"/>
    </source>
</evidence>
<accession>A0A8M1MK63</accession>
<evidence type="ECO:0000259" key="13">
    <source>
        <dbReference type="PROSITE" id="PS50893"/>
    </source>
</evidence>
<comment type="subcellular location">
    <subcellularLocation>
        <location evidence="2">Cytoplasm</location>
    </subcellularLocation>
    <subcellularLocation>
        <location evidence="1">Nucleus envelope</location>
    </subcellularLocation>
    <subcellularLocation>
        <location evidence="3">Nucleus</location>
        <location evidence="3">Nucleoplasm</location>
    </subcellularLocation>
</comment>
<dbReference type="InterPro" id="IPR027417">
    <property type="entry name" value="P-loop_NTPase"/>
</dbReference>
<evidence type="ECO:0000256" key="8">
    <source>
        <dbReference type="ARBA" id="ARBA00022840"/>
    </source>
</evidence>
<feature type="region of interest" description="Disordered" evidence="12">
    <location>
        <begin position="48"/>
        <end position="227"/>
    </location>
</feature>
<organism evidence="14 15">
    <name type="scientific">Neomonachus schauinslandi</name>
    <name type="common">Hawaiian monk seal</name>
    <name type="synonym">Monachus schauinslandi</name>
    <dbReference type="NCBI Taxonomy" id="29088"/>
    <lineage>
        <taxon>Eukaryota</taxon>
        <taxon>Metazoa</taxon>
        <taxon>Chordata</taxon>
        <taxon>Craniata</taxon>
        <taxon>Vertebrata</taxon>
        <taxon>Euteleostomi</taxon>
        <taxon>Mammalia</taxon>
        <taxon>Eutheria</taxon>
        <taxon>Laurasiatheria</taxon>
        <taxon>Carnivora</taxon>
        <taxon>Caniformia</taxon>
        <taxon>Pinnipedia</taxon>
        <taxon>Phocidae</taxon>
        <taxon>Monachinae</taxon>
        <taxon>Monachini</taxon>
        <taxon>Neomonachus</taxon>
    </lineage>
</organism>
<feature type="compositionally biased region" description="Basic and acidic residues" evidence="12">
    <location>
        <begin position="208"/>
        <end position="227"/>
    </location>
</feature>
<feature type="compositionally biased region" description="Basic and acidic residues" evidence="12">
    <location>
        <begin position="521"/>
        <end position="542"/>
    </location>
</feature>
<keyword evidence="8 15" id="KW-0067">ATP-binding</keyword>
<evidence type="ECO:0000256" key="5">
    <source>
        <dbReference type="ARBA" id="ARBA00022553"/>
    </source>
</evidence>
<dbReference type="FunFam" id="3.40.50.300:FF:000472">
    <property type="entry name" value="ATP-binding cassette, sub-family F (GCN20), member 1"/>
    <property type="match status" value="1"/>
</dbReference>
<evidence type="ECO:0000313" key="15">
    <source>
        <dbReference type="RefSeq" id="XP_044773505.1"/>
    </source>
</evidence>
<dbReference type="InterPro" id="IPR050611">
    <property type="entry name" value="ABCF"/>
</dbReference>
<feature type="compositionally biased region" description="Basic residues" evidence="12">
    <location>
        <begin position="72"/>
        <end position="84"/>
    </location>
</feature>
<dbReference type="CDD" id="cd03221">
    <property type="entry name" value="ABCF_EF-3"/>
    <property type="match status" value="2"/>
</dbReference>
<dbReference type="FunFam" id="3.40.50.300:FF:000471">
    <property type="entry name" value="ATP-binding cassette, sub-family F (GCN20), member 1"/>
    <property type="match status" value="1"/>
</dbReference>
<dbReference type="InterPro" id="IPR003439">
    <property type="entry name" value="ABC_transporter-like_ATP-bd"/>
</dbReference>
<keyword evidence="14" id="KW-1185">Reference proteome</keyword>
<feature type="domain" description="ABC transporter" evidence="13">
    <location>
        <begin position="587"/>
        <end position="802"/>
    </location>
</feature>
<dbReference type="GO" id="GO:0005654">
    <property type="term" value="C:nucleoplasm"/>
    <property type="evidence" value="ECO:0007669"/>
    <property type="project" value="UniProtKB-SubCell"/>
</dbReference>
<evidence type="ECO:0000256" key="6">
    <source>
        <dbReference type="ARBA" id="ARBA00022737"/>
    </source>
</evidence>
<keyword evidence="9" id="KW-0010">Activator</keyword>
<reference evidence="15" key="1">
    <citation type="submission" date="2025-08" db="UniProtKB">
        <authorList>
            <consortium name="RefSeq"/>
        </authorList>
    </citation>
    <scope>IDENTIFICATION</scope>
    <source>
        <tissue evidence="15">Blood</tissue>
    </source>
</reference>
<dbReference type="Gene3D" id="3.40.50.300">
    <property type="entry name" value="P-loop containing nucleotide triphosphate hydrolases"/>
    <property type="match status" value="2"/>
</dbReference>
<dbReference type="SMART" id="SM00382">
    <property type="entry name" value="AAA"/>
    <property type="match status" value="2"/>
</dbReference>
<dbReference type="GO" id="GO:0005737">
    <property type="term" value="C:cytoplasm"/>
    <property type="evidence" value="ECO:0007669"/>
    <property type="project" value="UniProtKB-SubCell"/>
</dbReference>
<dbReference type="PROSITE" id="PS50893">
    <property type="entry name" value="ABC_TRANSPORTER_2"/>
    <property type="match status" value="2"/>
</dbReference>
<sequence length="807" mass="91583">MPKGPKQQPPEPEWIGDGESTSPTDKVVKKGKKDKKTKKTFFEELAVEDKQAGEEEKVLKEKEQQQQQVQQQKKKRDTRKGRRKKDVDDDGEEKELMERLKKLSVPASDEEDEVPAPVPRGGKKTKAGNVFAALIQDQSEGEEEEEKHPPKPAKLEKNRINKAVSEEQQPGLKGRKGKEEKSKGKAKPHNKFAALDNEEEEDEEEEITKEKEPPKQGKEKAKKAEQMEYERQVASLKAANAAENDFSVSQAEMSSRQAMLENASDIKLEKFSISAHGKELFVNADLYIVAGRRYGLVGPNGKGKTTLLKHIANRALSIPPNIDVLLCEQEVVADETPAVQAVLRADTKRLKLLEEERRLQGQLEQGDDTAAERLEKVYEELRATGAAAAEAKARRILAGLGFDPEMQNRPTQKFSGGWRMRVSLARALFMEPTLLMLDEPTNHLDLNAVIWLNNYLQGWRKTLLIVSHDQGFLDDVCTDIIHLDAQRLHYYRGNYMTFKKMYQQKQKELLKQYEKQEKKLKELKAGGKSTKQAEKQTKEALTRKQQKCRRKNQDEESQEAPELLKRPKDYTVRFTFPNPPPLSPPVLGLHGVTFGYEGQKPLFKNLDFGIDMDSRICIVGPNGVGKSTLLLLLTGKLTPTRGEMRKNHRLKIGFFNQQYAEQLRMEETPTEYLQRGFNLPYQDARKCLGRFGLESHAHTIQICKLSGGQKARVVFAELACREPDVLILDEPTNNLDIESIDALGEAINEYKGAVIVVSHDARLITETNCQLWVVEEQSVSQIDGDFEDYKREVLEALGEVMVNRPRE</sequence>
<feature type="compositionally biased region" description="Basic and acidic residues" evidence="12">
    <location>
        <begin position="146"/>
        <end position="159"/>
    </location>
</feature>
<dbReference type="AlphaFoldDB" id="A0A8M1MK63"/>
<name>A0A8M1MK63_NEOSC</name>
<dbReference type="CTD" id="23"/>
<dbReference type="InterPro" id="IPR017871">
    <property type="entry name" value="ABC_transporter-like_CS"/>
</dbReference>
<dbReference type="PANTHER" id="PTHR19211:SF126">
    <property type="entry name" value="ATP-BINDING CASSETTE SUB-FAMILY F MEMBER 1"/>
    <property type="match status" value="1"/>
</dbReference>
<evidence type="ECO:0000256" key="9">
    <source>
        <dbReference type="ARBA" id="ARBA00023159"/>
    </source>
</evidence>
<protein>
    <recommendedName>
        <fullName evidence="11">ATP-binding cassette sub-family F member 1</fullName>
    </recommendedName>
</protein>
<dbReference type="NCBIfam" id="NF000355">
    <property type="entry name" value="ribo_prot_ABC_F"/>
    <property type="match status" value="1"/>
</dbReference>
<evidence type="ECO:0000256" key="3">
    <source>
        <dbReference type="ARBA" id="ARBA00004642"/>
    </source>
</evidence>
<evidence type="ECO:0000256" key="11">
    <source>
        <dbReference type="ARBA" id="ARBA00073921"/>
    </source>
</evidence>
<evidence type="ECO:0000256" key="2">
    <source>
        <dbReference type="ARBA" id="ARBA00004496"/>
    </source>
</evidence>
<evidence type="ECO:0000256" key="10">
    <source>
        <dbReference type="ARBA" id="ARBA00023242"/>
    </source>
</evidence>
<dbReference type="GO" id="GO:0005635">
    <property type="term" value="C:nuclear envelope"/>
    <property type="evidence" value="ECO:0007669"/>
    <property type="project" value="UniProtKB-SubCell"/>
</dbReference>
<dbReference type="SUPFAM" id="SSF52540">
    <property type="entry name" value="P-loop containing nucleoside triphosphate hydrolases"/>
    <property type="match status" value="2"/>
</dbReference>
<feature type="domain" description="ABC transporter" evidence="13">
    <location>
        <begin position="266"/>
        <end position="510"/>
    </location>
</feature>
<keyword evidence="6" id="KW-0677">Repeat</keyword>
<keyword evidence="7" id="KW-0547">Nucleotide-binding</keyword>
<evidence type="ECO:0000256" key="4">
    <source>
        <dbReference type="ARBA" id="ARBA00022490"/>
    </source>
</evidence>
<keyword evidence="5" id="KW-0597">Phosphoprotein</keyword>
<keyword evidence="10" id="KW-0539">Nucleus</keyword>
<dbReference type="Proteomes" id="UP000248481">
    <property type="component" value="Chromosome 8"/>
</dbReference>
<dbReference type="GeneID" id="110586860"/>
<feature type="region of interest" description="Disordered" evidence="12">
    <location>
        <begin position="521"/>
        <end position="564"/>
    </location>
</feature>
<dbReference type="RefSeq" id="XP_044773505.1">
    <property type="nucleotide sequence ID" value="XM_044917570.1"/>
</dbReference>
<evidence type="ECO:0000313" key="14">
    <source>
        <dbReference type="Proteomes" id="UP000248481"/>
    </source>
</evidence>
<evidence type="ECO:0000256" key="1">
    <source>
        <dbReference type="ARBA" id="ARBA00004259"/>
    </source>
</evidence>
<feature type="compositionally biased region" description="Acidic residues" evidence="12">
    <location>
        <begin position="196"/>
        <end position="207"/>
    </location>
</feature>
<feature type="compositionally biased region" description="Basic and acidic residues" evidence="12">
    <location>
        <begin position="48"/>
        <end position="64"/>
    </location>
</feature>
<dbReference type="GO" id="GO:0016887">
    <property type="term" value="F:ATP hydrolysis activity"/>
    <property type="evidence" value="ECO:0007669"/>
    <property type="project" value="InterPro"/>
</dbReference>
<dbReference type="Pfam" id="PF00005">
    <property type="entry name" value="ABC_tran"/>
    <property type="match status" value="2"/>
</dbReference>
<evidence type="ECO:0000256" key="7">
    <source>
        <dbReference type="ARBA" id="ARBA00022741"/>
    </source>
</evidence>
<dbReference type="PANTHER" id="PTHR19211">
    <property type="entry name" value="ATP-BINDING TRANSPORT PROTEIN-RELATED"/>
    <property type="match status" value="1"/>
</dbReference>
<gene>
    <name evidence="15" type="primary">ABCF1</name>
</gene>
<dbReference type="PROSITE" id="PS00211">
    <property type="entry name" value="ABC_TRANSPORTER_1"/>
    <property type="match status" value="2"/>
</dbReference>
<keyword evidence="4" id="KW-0963">Cytoplasm</keyword>
<proteinExistence type="predicted"/>
<feature type="region of interest" description="Disordered" evidence="12">
    <location>
        <begin position="1"/>
        <end position="36"/>
    </location>
</feature>